<dbReference type="EMBL" id="LR798224">
    <property type="protein sequence ID" value="CAB5195159.1"/>
    <property type="molecule type" value="Genomic_DNA"/>
</dbReference>
<evidence type="ECO:0000313" key="1">
    <source>
        <dbReference type="EMBL" id="CAB5195159.1"/>
    </source>
</evidence>
<feature type="non-terminal residue" evidence="1">
    <location>
        <position position="24"/>
    </location>
</feature>
<sequence length="24" mass="2629">MVIDFNWSGGLVLGIIHTDEAIVE</sequence>
<gene>
    <name evidence="1" type="ORF">UFOVP176_66</name>
</gene>
<name>A0A6J7WFI3_9CAUD</name>
<accession>A0A6J7WFI3</accession>
<reference evidence="1" key="1">
    <citation type="submission" date="2020-05" db="EMBL/GenBank/DDBJ databases">
        <authorList>
            <person name="Chiriac C."/>
            <person name="Salcher M."/>
            <person name="Ghai R."/>
            <person name="Kavagutti S V."/>
        </authorList>
    </citation>
    <scope>NUCLEOTIDE SEQUENCE</scope>
</reference>
<proteinExistence type="predicted"/>
<organism evidence="1">
    <name type="scientific">uncultured Caudovirales phage</name>
    <dbReference type="NCBI Taxonomy" id="2100421"/>
    <lineage>
        <taxon>Viruses</taxon>
        <taxon>Duplodnaviria</taxon>
        <taxon>Heunggongvirae</taxon>
        <taxon>Uroviricota</taxon>
        <taxon>Caudoviricetes</taxon>
        <taxon>Peduoviridae</taxon>
        <taxon>Maltschvirus</taxon>
        <taxon>Maltschvirus maltsch</taxon>
    </lineage>
</organism>
<protein>
    <submittedName>
        <fullName evidence="1">Uncharacterized protein</fullName>
    </submittedName>
</protein>